<name>A0A2S8GM30_9BACT</name>
<feature type="transmembrane region" description="Helical" evidence="1">
    <location>
        <begin position="354"/>
        <end position="374"/>
    </location>
</feature>
<organism evidence="2 3">
    <name type="scientific">Blastopirellula marina</name>
    <dbReference type="NCBI Taxonomy" id="124"/>
    <lineage>
        <taxon>Bacteria</taxon>
        <taxon>Pseudomonadati</taxon>
        <taxon>Planctomycetota</taxon>
        <taxon>Planctomycetia</taxon>
        <taxon>Pirellulales</taxon>
        <taxon>Pirellulaceae</taxon>
        <taxon>Blastopirellula</taxon>
    </lineage>
</organism>
<protein>
    <submittedName>
        <fullName evidence="2">Uncharacterized protein</fullName>
    </submittedName>
</protein>
<gene>
    <name evidence="2" type="ORF">C5Y93_13655</name>
</gene>
<keyword evidence="1" id="KW-0812">Transmembrane</keyword>
<sequence>MLGRPTQRNRVSNVLDATPVLFVVLFTHQAIGGDVTIADIQEQWNQRQTEVQSFLFTWRATRFDRAGALTNPFSTDPGKRVPEADKYTDFQRSLLYDRGNIRVTDTGEYYGRINNGTDEFRHTDITYTWNGSHYNEFHNSEEYFPSGSISGDESSCFTDAQFTWILKAMCAKSPDRIDLNRYRVSSKPSMNGEEHMVLTKKKVLAVDIAEIWVEPTPPYLVRRLVTKAGGVTAGWTEISYRVDDVSQKMIPKSMKYVYLGPDGGYQNVIESEVVSSTLNPVTHSGDFEVSFPVGSLVADFSVSPKEMYILKEGGEKRTVTDDEKLRGATYDELLESESGEAGTSRQPSSSAGPLRWILLVGNGLLVACVTVYLLRRRAYANSAVHG</sequence>
<keyword evidence="1" id="KW-0472">Membrane</keyword>
<keyword evidence="1" id="KW-1133">Transmembrane helix</keyword>
<evidence type="ECO:0000256" key="1">
    <source>
        <dbReference type="SAM" id="Phobius"/>
    </source>
</evidence>
<dbReference type="EMBL" id="PUHZ01000014">
    <property type="protein sequence ID" value="PQO45492.1"/>
    <property type="molecule type" value="Genomic_DNA"/>
</dbReference>
<dbReference type="AlphaFoldDB" id="A0A2S8GM30"/>
<reference evidence="2 3" key="1">
    <citation type="submission" date="2018-02" db="EMBL/GenBank/DDBJ databases">
        <title>Comparative genomes isolates from brazilian mangrove.</title>
        <authorList>
            <person name="Araujo J.E."/>
            <person name="Taketani R.G."/>
            <person name="Silva M.C.P."/>
            <person name="Loureco M.V."/>
            <person name="Andreote F.D."/>
        </authorList>
    </citation>
    <scope>NUCLEOTIDE SEQUENCE [LARGE SCALE GENOMIC DNA]</scope>
    <source>
        <strain evidence="2 3">Nap-Phe MGV</strain>
    </source>
</reference>
<dbReference type="Proteomes" id="UP000237819">
    <property type="component" value="Unassembled WGS sequence"/>
</dbReference>
<proteinExistence type="predicted"/>
<accession>A0A2S8GM30</accession>
<comment type="caution">
    <text evidence="2">The sequence shown here is derived from an EMBL/GenBank/DDBJ whole genome shotgun (WGS) entry which is preliminary data.</text>
</comment>
<evidence type="ECO:0000313" key="3">
    <source>
        <dbReference type="Proteomes" id="UP000237819"/>
    </source>
</evidence>
<evidence type="ECO:0000313" key="2">
    <source>
        <dbReference type="EMBL" id="PQO45492.1"/>
    </source>
</evidence>